<sequence length="289" mass="31947">MNRPACKKYADTIPCGAELQDNPLYKALTCAYKGCIAAYPGLMSKLRQENTVIMLITRFCALLCLGVLLFGCSTRPVVVVEKDQFIRMARAMPKELQARNLLDDKGSYVAPMSFAGYKSYGETLFRRLSPSFMAGETSHDVYLGKTFAGTMQPDSRVTHWDNGFRIRHATQTLTVNMVAIADWNGDGQDEWIVACTVEPRMGGRTRTYYLLVPPPQNDQEMLKGTVAAINECFGLSCTVFVRDSKIIERAASNPLAPPTEVHDVVPGLQPVTEPPQKGSARGGLEERNL</sequence>
<comment type="caution">
    <text evidence="3">The sequence shown here is derived from an EMBL/GenBank/DDBJ whole genome shotgun (WGS) entry which is preliminary data.</text>
</comment>
<proteinExistence type="predicted"/>
<protein>
    <submittedName>
        <fullName evidence="3">Uncharacterized protein</fullName>
    </submittedName>
</protein>
<dbReference type="AlphaFoldDB" id="A0AA94HTN5"/>
<organism evidence="3 4">
    <name type="scientific">Desulfovibrio desulfuricans</name>
    <dbReference type="NCBI Taxonomy" id="876"/>
    <lineage>
        <taxon>Bacteria</taxon>
        <taxon>Pseudomonadati</taxon>
        <taxon>Thermodesulfobacteriota</taxon>
        <taxon>Desulfovibrionia</taxon>
        <taxon>Desulfovibrionales</taxon>
        <taxon>Desulfovibrionaceae</taxon>
        <taxon>Desulfovibrio</taxon>
    </lineage>
</organism>
<evidence type="ECO:0000313" key="4">
    <source>
        <dbReference type="Proteomes" id="UP000182680"/>
    </source>
</evidence>
<keyword evidence="2" id="KW-0812">Transmembrane</keyword>
<name>A0AA94HTN5_DESDE</name>
<evidence type="ECO:0000256" key="2">
    <source>
        <dbReference type="SAM" id="Phobius"/>
    </source>
</evidence>
<accession>A0AA94HTN5</accession>
<feature type="region of interest" description="Disordered" evidence="1">
    <location>
        <begin position="256"/>
        <end position="289"/>
    </location>
</feature>
<keyword evidence="2" id="KW-1133">Transmembrane helix</keyword>
<dbReference type="Proteomes" id="UP000182680">
    <property type="component" value="Unassembled WGS sequence"/>
</dbReference>
<reference evidence="4" key="1">
    <citation type="submission" date="2016-11" db="EMBL/GenBank/DDBJ databases">
        <authorList>
            <person name="Jaros S."/>
            <person name="Januszkiewicz K."/>
            <person name="Wedrychowicz H."/>
        </authorList>
    </citation>
    <scope>NUCLEOTIDE SEQUENCE [LARGE SCALE GENOMIC DNA]</scope>
    <source>
        <strain evidence="4">DSM 7057</strain>
    </source>
</reference>
<keyword evidence="2" id="KW-0472">Membrane</keyword>
<gene>
    <name evidence="3" type="ORF">SAMN02910291_01955</name>
</gene>
<feature type="transmembrane region" description="Helical" evidence="2">
    <location>
        <begin position="52"/>
        <end position="71"/>
    </location>
</feature>
<dbReference type="OMA" id="CANNECT"/>
<evidence type="ECO:0000256" key="1">
    <source>
        <dbReference type="SAM" id="MobiDB-lite"/>
    </source>
</evidence>
<evidence type="ECO:0000313" key="3">
    <source>
        <dbReference type="EMBL" id="SFW58339.1"/>
    </source>
</evidence>
<dbReference type="EMBL" id="FPIW01000037">
    <property type="protein sequence ID" value="SFW58339.1"/>
    <property type="molecule type" value="Genomic_DNA"/>
</dbReference>